<evidence type="ECO:0000313" key="2">
    <source>
        <dbReference type="Proteomes" id="UP000680348"/>
    </source>
</evidence>
<dbReference type="RefSeq" id="WP_188254311.1">
    <property type="nucleotide sequence ID" value="NZ_JABVCF010000004.1"/>
</dbReference>
<comment type="caution">
    <text evidence="1">The sequence shown here is derived from an EMBL/GenBank/DDBJ whole genome shotgun (WGS) entry which is preliminary data.</text>
</comment>
<protein>
    <submittedName>
        <fullName evidence="1">Uncharacterized protein</fullName>
    </submittedName>
</protein>
<organism evidence="1 2">
    <name type="scientific">Pseudaminobacter soli</name>
    <name type="common">ex Zhang et al. 2022</name>
    <dbReference type="NCBI Taxonomy" id="2831468"/>
    <lineage>
        <taxon>Bacteria</taxon>
        <taxon>Pseudomonadati</taxon>
        <taxon>Pseudomonadota</taxon>
        <taxon>Alphaproteobacteria</taxon>
        <taxon>Hyphomicrobiales</taxon>
        <taxon>Phyllobacteriaceae</taxon>
        <taxon>Pseudaminobacter</taxon>
    </lineage>
</organism>
<accession>A0A942E5A9</accession>
<reference evidence="1" key="1">
    <citation type="submission" date="2021-04" db="EMBL/GenBank/DDBJ databases">
        <title>Pseudaminobacter soli sp. nov., isolated from paddy soil contaminated by heavy metals.</title>
        <authorList>
            <person name="Zhang K."/>
        </authorList>
    </citation>
    <scope>NUCLEOTIDE SEQUENCE</scope>
    <source>
        <strain evidence="1">19-2017</strain>
    </source>
</reference>
<evidence type="ECO:0000313" key="1">
    <source>
        <dbReference type="EMBL" id="MBS3648747.1"/>
    </source>
</evidence>
<dbReference type="EMBL" id="JAGWCR010000004">
    <property type="protein sequence ID" value="MBS3648747.1"/>
    <property type="molecule type" value="Genomic_DNA"/>
</dbReference>
<dbReference type="Proteomes" id="UP000680348">
    <property type="component" value="Unassembled WGS sequence"/>
</dbReference>
<gene>
    <name evidence="1" type="ORF">KEU06_08905</name>
</gene>
<dbReference type="AlphaFoldDB" id="A0A942E5A9"/>
<proteinExistence type="predicted"/>
<sequence>MQEAILQFFAYEHLPAHLQDISRPFGEMAKSIVDTLPRNPERTVALRKLLEAKDAAVRAFLFKSE</sequence>
<name>A0A942E5A9_9HYPH</name>
<keyword evidence="2" id="KW-1185">Reference proteome</keyword>